<dbReference type="InterPro" id="IPR009003">
    <property type="entry name" value="Peptidase_S1_PA"/>
</dbReference>
<dbReference type="EMBL" id="JACEFO010002881">
    <property type="protein sequence ID" value="KAF8646798.1"/>
    <property type="molecule type" value="Genomic_DNA"/>
</dbReference>
<dbReference type="Pfam" id="PF13365">
    <property type="entry name" value="Trypsin_2"/>
    <property type="match status" value="1"/>
</dbReference>
<reference evidence="1" key="1">
    <citation type="submission" date="2020-07" db="EMBL/GenBank/DDBJ databases">
        <title>Genome sequence and genetic diversity analysis of an under-domesticated orphan crop, white fonio (Digitaria exilis).</title>
        <authorList>
            <person name="Bennetzen J.L."/>
            <person name="Chen S."/>
            <person name="Ma X."/>
            <person name="Wang X."/>
            <person name="Yssel A.E.J."/>
            <person name="Chaluvadi S.R."/>
            <person name="Johnson M."/>
            <person name="Gangashetty P."/>
            <person name="Hamidou F."/>
            <person name="Sanogo M.D."/>
            <person name="Zwaenepoel A."/>
            <person name="Wallace J."/>
            <person name="Van De Peer Y."/>
            <person name="Van Deynze A."/>
        </authorList>
    </citation>
    <scope>NUCLEOTIDE SEQUENCE</scope>
    <source>
        <tissue evidence="1">Leaves</tissue>
    </source>
</reference>
<gene>
    <name evidence="1" type="ORF">HU200_065596</name>
</gene>
<dbReference type="PANTHER" id="PTHR18868">
    <property type="entry name" value="OS07G0665300 PROTEIN-RELATED"/>
    <property type="match status" value="1"/>
</dbReference>
<evidence type="ECO:0000313" key="2">
    <source>
        <dbReference type="Proteomes" id="UP000636709"/>
    </source>
</evidence>
<organism evidence="1 2">
    <name type="scientific">Digitaria exilis</name>
    <dbReference type="NCBI Taxonomy" id="1010633"/>
    <lineage>
        <taxon>Eukaryota</taxon>
        <taxon>Viridiplantae</taxon>
        <taxon>Streptophyta</taxon>
        <taxon>Embryophyta</taxon>
        <taxon>Tracheophyta</taxon>
        <taxon>Spermatophyta</taxon>
        <taxon>Magnoliopsida</taxon>
        <taxon>Liliopsida</taxon>
        <taxon>Poales</taxon>
        <taxon>Poaceae</taxon>
        <taxon>PACMAD clade</taxon>
        <taxon>Panicoideae</taxon>
        <taxon>Panicodae</taxon>
        <taxon>Paniceae</taxon>
        <taxon>Anthephorinae</taxon>
        <taxon>Digitaria</taxon>
    </lineage>
</organism>
<dbReference type="Gene3D" id="2.40.10.120">
    <property type="match status" value="1"/>
</dbReference>
<proteinExistence type="predicted"/>
<dbReference type="SUPFAM" id="SSF50494">
    <property type="entry name" value="Trypsin-like serine proteases"/>
    <property type="match status" value="1"/>
</dbReference>
<evidence type="ECO:0000313" key="1">
    <source>
        <dbReference type="EMBL" id="KAF8646798.1"/>
    </source>
</evidence>
<comment type="caution">
    <text evidence="1">The sequence shown here is derived from an EMBL/GenBank/DDBJ whole genome shotgun (WGS) entry which is preliminary data.</text>
</comment>
<sequence>MLNDGMILINTFEEPFGDEFGKGVWTELSGTASSSIQGNIVALASFNGEIRFSACTGFFIEWNGCSTVLTSTSLVRKSGYENMINKNLRIEVLLPTKQRVEGTLQHYNLHYNVALVSVKGFCASHPAKIQHLWNDHSCDVVAAGYCFKSGKLMAARGEQFGRPVLLDCKYLLYSRCKITKAGIGGPLLDFDGRFIGMNFYGQDQGTPYLHWSVILCVLEHFKTQGQLLKLTMLVSHLICLVGLWLKIAVFG</sequence>
<accession>A0A835DUH7</accession>
<dbReference type="OrthoDB" id="608044at2759"/>
<dbReference type="AlphaFoldDB" id="A0A835DUH7"/>
<dbReference type="Proteomes" id="UP000636709">
    <property type="component" value="Unassembled WGS sequence"/>
</dbReference>
<protein>
    <submittedName>
        <fullName evidence="1">Uncharacterized protein</fullName>
    </submittedName>
</protein>
<keyword evidence="2" id="KW-1185">Reference proteome</keyword>
<name>A0A835DUH7_9POAL</name>
<dbReference type="PANTHER" id="PTHR18868:SF49">
    <property type="entry name" value="OS11G0147200 PROTEIN"/>
    <property type="match status" value="1"/>
</dbReference>